<evidence type="ECO:0000313" key="5">
    <source>
        <dbReference type="EMBL" id="CAE0697940.1"/>
    </source>
</evidence>
<dbReference type="PROSITE" id="PS50297">
    <property type="entry name" value="ANK_REP_REGION"/>
    <property type="match status" value="1"/>
</dbReference>
<keyword evidence="1" id="KW-0677">Repeat</keyword>
<dbReference type="Gene3D" id="2.30.30.140">
    <property type="match status" value="1"/>
</dbReference>
<dbReference type="PANTHER" id="PTHR24166:SF48">
    <property type="entry name" value="PROTEIN VAPYRIN"/>
    <property type="match status" value="1"/>
</dbReference>
<dbReference type="EMBL" id="HBIW01015498">
    <property type="protein sequence ID" value="CAE0697938.1"/>
    <property type="molecule type" value="Transcribed_RNA"/>
</dbReference>
<dbReference type="SUPFAM" id="SSF48403">
    <property type="entry name" value="Ankyrin repeat"/>
    <property type="match status" value="1"/>
</dbReference>
<proteinExistence type="predicted"/>
<dbReference type="EMBL" id="HBIW01015500">
    <property type="protein sequence ID" value="CAE0697940.1"/>
    <property type="molecule type" value="Transcribed_RNA"/>
</dbReference>
<protein>
    <submittedName>
        <fullName evidence="4">Uncharacterized protein</fullName>
    </submittedName>
</protein>
<feature type="repeat" description="ANK" evidence="3">
    <location>
        <begin position="14"/>
        <end position="46"/>
    </location>
</feature>
<dbReference type="CDD" id="cd04508">
    <property type="entry name" value="Tudor_SF"/>
    <property type="match status" value="1"/>
</dbReference>
<sequence>MLDKGAEVDRANKNGRTPLYIACEEGHVEAARLLLERGAAVPRDDESLDGAEYREGDVVEARYRCREYCPGKVSRDHGNGKYDITYDHGEKETGVDARLIRKLLRSPLAIAQREGHAEIVALLEDHRRSRIANRWRRAVAWSSPRKNRWRSALSWSSPRLFAPLEQPYMHSRQR</sequence>
<accession>A0A6S8VUD1</accession>
<dbReference type="AlphaFoldDB" id="A0A6S8VUD1"/>
<gene>
    <name evidence="4" type="ORF">PCAL00307_LOCUS13374</name>
    <name evidence="5" type="ORF">PCAL00307_LOCUS13376</name>
</gene>
<keyword evidence="2 3" id="KW-0040">ANK repeat</keyword>
<dbReference type="PROSITE" id="PS50088">
    <property type="entry name" value="ANK_REPEAT"/>
    <property type="match status" value="1"/>
</dbReference>
<dbReference type="Gene3D" id="1.25.40.20">
    <property type="entry name" value="Ankyrin repeat-containing domain"/>
    <property type="match status" value="1"/>
</dbReference>
<dbReference type="SMART" id="SM00248">
    <property type="entry name" value="ANK"/>
    <property type="match status" value="2"/>
</dbReference>
<dbReference type="PANTHER" id="PTHR24166">
    <property type="entry name" value="ROLLING PEBBLES, ISOFORM B"/>
    <property type="match status" value="1"/>
</dbReference>
<organism evidence="4">
    <name type="scientific">Pelagomonas calceolata</name>
    <dbReference type="NCBI Taxonomy" id="35677"/>
    <lineage>
        <taxon>Eukaryota</taxon>
        <taxon>Sar</taxon>
        <taxon>Stramenopiles</taxon>
        <taxon>Ochrophyta</taxon>
        <taxon>Pelagophyceae</taxon>
        <taxon>Pelagomonadales</taxon>
        <taxon>Pelagomonadaceae</taxon>
        <taxon>Pelagomonas</taxon>
    </lineage>
</organism>
<dbReference type="Pfam" id="PF13637">
    <property type="entry name" value="Ank_4"/>
    <property type="match status" value="1"/>
</dbReference>
<dbReference type="InterPro" id="IPR050889">
    <property type="entry name" value="Dendritic_Spine_Reg/Scaffold"/>
</dbReference>
<evidence type="ECO:0000256" key="2">
    <source>
        <dbReference type="ARBA" id="ARBA00023043"/>
    </source>
</evidence>
<evidence type="ECO:0000256" key="1">
    <source>
        <dbReference type="ARBA" id="ARBA00022737"/>
    </source>
</evidence>
<reference evidence="4" key="1">
    <citation type="submission" date="2021-01" db="EMBL/GenBank/DDBJ databases">
        <authorList>
            <person name="Corre E."/>
            <person name="Pelletier E."/>
            <person name="Niang G."/>
            <person name="Scheremetjew M."/>
            <person name="Finn R."/>
            <person name="Kale V."/>
            <person name="Holt S."/>
            <person name="Cochrane G."/>
            <person name="Meng A."/>
            <person name="Brown T."/>
            <person name="Cohen L."/>
        </authorList>
    </citation>
    <scope>NUCLEOTIDE SEQUENCE</scope>
    <source>
        <strain evidence="4">CCMP1756</strain>
    </source>
</reference>
<dbReference type="InterPro" id="IPR036770">
    <property type="entry name" value="Ankyrin_rpt-contain_sf"/>
</dbReference>
<name>A0A6S8VUD1_9STRA</name>
<dbReference type="InterPro" id="IPR002110">
    <property type="entry name" value="Ankyrin_rpt"/>
</dbReference>
<evidence type="ECO:0000256" key="3">
    <source>
        <dbReference type="PROSITE-ProRule" id="PRU00023"/>
    </source>
</evidence>
<evidence type="ECO:0000313" key="4">
    <source>
        <dbReference type="EMBL" id="CAE0697938.1"/>
    </source>
</evidence>